<feature type="transmembrane region" description="Helical" evidence="5">
    <location>
        <begin position="92"/>
        <end position="110"/>
    </location>
</feature>
<dbReference type="SUPFAM" id="SSF103473">
    <property type="entry name" value="MFS general substrate transporter"/>
    <property type="match status" value="1"/>
</dbReference>
<dbReference type="EMBL" id="JAASRO010000001">
    <property type="protein sequence ID" value="NIK58516.1"/>
    <property type="molecule type" value="Genomic_DNA"/>
</dbReference>
<gene>
    <name evidence="7" type="ORF">BJY22_004233</name>
</gene>
<dbReference type="GO" id="GO:0046943">
    <property type="term" value="F:carboxylic acid transmembrane transporter activity"/>
    <property type="evidence" value="ECO:0007669"/>
    <property type="project" value="TreeGrafter"/>
</dbReference>
<dbReference type="PANTHER" id="PTHR23508:SF10">
    <property type="entry name" value="CARBOXYLIC ACID TRANSPORTER PROTEIN HOMOLOG"/>
    <property type="match status" value="1"/>
</dbReference>
<evidence type="ECO:0000256" key="5">
    <source>
        <dbReference type="SAM" id="Phobius"/>
    </source>
</evidence>
<dbReference type="Proteomes" id="UP000555407">
    <property type="component" value="Unassembled WGS sequence"/>
</dbReference>
<feature type="transmembrane region" description="Helical" evidence="5">
    <location>
        <begin position="178"/>
        <end position="200"/>
    </location>
</feature>
<proteinExistence type="predicted"/>
<dbReference type="Gene3D" id="1.20.1250.20">
    <property type="entry name" value="MFS general substrate transporter like domains"/>
    <property type="match status" value="1"/>
</dbReference>
<dbReference type="AlphaFoldDB" id="A0A7X5VCZ8"/>
<keyword evidence="2 5" id="KW-0812">Transmembrane</keyword>
<feature type="transmembrane region" description="Helical" evidence="5">
    <location>
        <begin position="25"/>
        <end position="49"/>
    </location>
</feature>
<evidence type="ECO:0000256" key="1">
    <source>
        <dbReference type="ARBA" id="ARBA00004651"/>
    </source>
</evidence>
<dbReference type="InterPro" id="IPR005828">
    <property type="entry name" value="MFS_sugar_transport-like"/>
</dbReference>
<feature type="transmembrane region" description="Helical" evidence="5">
    <location>
        <begin position="342"/>
        <end position="361"/>
    </location>
</feature>
<feature type="transmembrane region" description="Helical" evidence="5">
    <location>
        <begin position="373"/>
        <end position="396"/>
    </location>
</feature>
<dbReference type="PROSITE" id="PS50850">
    <property type="entry name" value="MFS"/>
    <property type="match status" value="1"/>
</dbReference>
<feature type="transmembrane region" description="Helical" evidence="5">
    <location>
        <begin position="149"/>
        <end position="172"/>
    </location>
</feature>
<keyword evidence="4 5" id="KW-0472">Membrane</keyword>
<comment type="caution">
    <text evidence="7">The sequence shown here is derived from an EMBL/GenBank/DDBJ whole genome shotgun (WGS) entry which is preliminary data.</text>
</comment>
<feature type="transmembrane region" description="Helical" evidence="5">
    <location>
        <begin position="61"/>
        <end position="80"/>
    </location>
</feature>
<keyword evidence="8" id="KW-1185">Reference proteome</keyword>
<feature type="domain" description="Major facilitator superfamily (MFS) profile" evidence="6">
    <location>
        <begin position="25"/>
        <end position="432"/>
    </location>
</feature>
<dbReference type="GO" id="GO:0005886">
    <property type="term" value="C:plasma membrane"/>
    <property type="evidence" value="ECO:0007669"/>
    <property type="project" value="UniProtKB-SubCell"/>
</dbReference>
<dbReference type="CDD" id="cd17316">
    <property type="entry name" value="MFS_SV2_like"/>
    <property type="match status" value="1"/>
</dbReference>
<dbReference type="Pfam" id="PF00083">
    <property type="entry name" value="Sugar_tr"/>
    <property type="match status" value="1"/>
</dbReference>
<feature type="transmembrane region" description="Helical" evidence="5">
    <location>
        <begin position="253"/>
        <end position="273"/>
    </location>
</feature>
<evidence type="ECO:0000313" key="8">
    <source>
        <dbReference type="Proteomes" id="UP000555407"/>
    </source>
</evidence>
<dbReference type="RefSeq" id="WP_167209373.1">
    <property type="nucleotide sequence ID" value="NZ_JAASRO010000001.1"/>
</dbReference>
<dbReference type="InterPro" id="IPR020846">
    <property type="entry name" value="MFS_dom"/>
</dbReference>
<sequence>MSTVPSVTDQSFIDRAPLTRFHLKLTAFSAGGPLLDGYAVTIIGLALITLGPALDLDSTEIGLAAAAALAGILVGGLVFGRLTDRIGRKVMYIANLIALSVVSVLSALVTDTWQLVVLRFVLGVMIGADYPIASSLLAEFVPSRYRGRLLGALFAAFGLGAALAAGTGWLLSSTGDDAWRWMLASPAVIGVVTLVLRLSAPESPRWLLSRGRRAEAEKIAHEIWGRHVELNELVEPPVEATEALLNRTSIRRIAYVSIFFIAHVVPLFAIYSFGPALMHRIGIGTDSPYLPEVVIALLFVVGSVPGLWLVDRVGRIPLLTVTFVIMAAAFAVVALFPDAPPAALFAALAVYALASGASNFIEIIVPNELFPTAVRATATGIVVAISRIGAVASTFLLPTILTDWGTGAVMWLLAGVNLAGLIGTVLLGEESRNRALVASAAIDPAPAGQHL</sequence>
<evidence type="ECO:0000313" key="7">
    <source>
        <dbReference type="EMBL" id="NIK58516.1"/>
    </source>
</evidence>
<evidence type="ECO:0000256" key="4">
    <source>
        <dbReference type="ARBA" id="ARBA00023136"/>
    </source>
</evidence>
<feature type="transmembrane region" description="Helical" evidence="5">
    <location>
        <begin position="408"/>
        <end position="427"/>
    </location>
</feature>
<dbReference type="PANTHER" id="PTHR23508">
    <property type="entry name" value="CARBOXYLIC ACID TRANSPORTER PROTEIN HOMOLOG"/>
    <property type="match status" value="1"/>
</dbReference>
<evidence type="ECO:0000256" key="3">
    <source>
        <dbReference type="ARBA" id="ARBA00022989"/>
    </source>
</evidence>
<name>A0A7X5VCZ8_9ACTN</name>
<accession>A0A7X5VCZ8</accession>
<dbReference type="InterPro" id="IPR005829">
    <property type="entry name" value="Sugar_transporter_CS"/>
</dbReference>
<organism evidence="7 8">
    <name type="scientific">Kribbella shirazensis</name>
    <dbReference type="NCBI Taxonomy" id="1105143"/>
    <lineage>
        <taxon>Bacteria</taxon>
        <taxon>Bacillati</taxon>
        <taxon>Actinomycetota</taxon>
        <taxon>Actinomycetes</taxon>
        <taxon>Propionibacteriales</taxon>
        <taxon>Kribbellaceae</taxon>
        <taxon>Kribbella</taxon>
    </lineage>
</organism>
<protein>
    <submittedName>
        <fullName evidence="7">Putative MFS transporter</fullName>
    </submittedName>
</protein>
<dbReference type="PROSITE" id="PS00217">
    <property type="entry name" value="SUGAR_TRANSPORT_2"/>
    <property type="match status" value="1"/>
</dbReference>
<keyword evidence="3 5" id="KW-1133">Transmembrane helix</keyword>
<reference evidence="7 8" key="1">
    <citation type="submission" date="2020-03" db="EMBL/GenBank/DDBJ databases">
        <title>Sequencing the genomes of 1000 actinobacteria strains.</title>
        <authorList>
            <person name="Klenk H.-P."/>
        </authorList>
    </citation>
    <scope>NUCLEOTIDE SEQUENCE [LARGE SCALE GENOMIC DNA]</scope>
    <source>
        <strain evidence="7 8">DSM 45490</strain>
    </source>
</reference>
<comment type="subcellular location">
    <subcellularLocation>
        <location evidence="1">Cell membrane</location>
        <topology evidence="1">Multi-pass membrane protein</topology>
    </subcellularLocation>
</comment>
<feature type="transmembrane region" description="Helical" evidence="5">
    <location>
        <begin position="293"/>
        <end position="310"/>
    </location>
</feature>
<evidence type="ECO:0000259" key="6">
    <source>
        <dbReference type="PROSITE" id="PS50850"/>
    </source>
</evidence>
<feature type="transmembrane region" description="Helical" evidence="5">
    <location>
        <begin position="116"/>
        <end position="137"/>
    </location>
</feature>
<evidence type="ECO:0000256" key="2">
    <source>
        <dbReference type="ARBA" id="ARBA00022692"/>
    </source>
</evidence>
<feature type="transmembrane region" description="Helical" evidence="5">
    <location>
        <begin position="317"/>
        <end position="336"/>
    </location>
</feature>
<dbReference type="InterPro" id="IPR036259">
    <property type="entry name" value="MFS_trans_sf"/>
</dbReference>